<feature type="transmembrane region" description="Helical" evidence="8">
    <location>
        <begin position="644"/>
        <end position="666"/>
    </location>
</feature>
<organism evidence="11 12">
    <name type="scientific">Anopheles merus</name>
    <name type="common">Mosquito</name>
    <dbReference type="NCBI Taxonomy" id="30066"/>
    <lineage>
        <taxon>Eukaryota</taxon>
        <taxon>Metazoa</taxon>
        <taxon>Ecdysozoa</taxon>
        <taxon>Arthropoda</taxon>
        <taxon>Hexapoda</taxon>
        <taxon>Insecta</taxon>
        <taxon>Pterygota</taxon>
        <taxon>Neoptera</taxon>
        <taxon>Endopterygota</taxon>
        <taxon>Diptera</taxon>
        <taxon>Nematocera</taxon>
        <taxon>Culicoidea</taxon>
        <taxon>Culicidae</taxon>
        <taxon>Anophelinae</taxon>
        <taxon>Anopheles</taxon>
    </lineage>
</organism>
<evidence type="ECO:0000313" key="11">
    <source>
        <dbReference type="EnsemblMetazoa" id="AMEM008929-PA"/>
    </source>
</evidence>
<feature type="domain" description="Putative ionotropic receptor ligand binding" evidence="10">
    <location>
        <begin position="719"/>
        <end position="864"/>
    </location>
</feature>
<evidence type="ECO:0000256" key="7">
    <source>
        <dbReference type="ARBA" id="ARBA00023180"/>
    </source>
</evidence>
<dbReference type="Gene3D" id="3.40.190.10">
    <property type="entry name" value="Periplasmic binding protein-like II"/>
    <property type="match status" value="2"/>
</dbReference>
<dbReference type="PANTHER" id="PTHR42643">
    <property type="entry name" value="IONOTROPIC RECEPTOR 20A-RELATED"/>
    <property type="match status" value="1"/>
</dbReference>
<dbReference type="EnsemblMetazoa" id="AMEM008929-RA">
    <property type="protein sequence ID" value="AMEM008929-PA"/>
    <property type="gene ID" value="AMEM008929"/>
</dbReference>
<keyword evidence="7" id="KW-0325">Glycoprotein</keyword>
<evidence type="ECO:0000259" key="10">
    <source>
        <dbReference type="Pfam" id="PF24061"/>
    </source>
</evidence>
<dbReference type="InterPro" id="IPR052192">
    <property type="entry name" value="Insect_Ionotropic_Sensory_Rcpt"/>
</dbReference>
<evidence type="ECO:0000256" key="6">
    <source>
        <dbReference type="ARBA" id="ARBA00023170"/>
    </source>
</evidence>
<dbReference type="PANTHER" id="PTHR42643:SF30">
    <property type="entry name" value="IONOTROPIC RECEPTOR 40A-RELATED"/>
    <property type="match status" value="1"/>
</dbReference>
<keyword evidence="5 8" id="KW-0472">Membrane</keyword>
<keyword evidence="2" id="KW-1003">Cell membrane</keyword>
<evidence type="ECO:0000256" key="1">
    <source>
        <dbReference type="ARBA" id="ARBA00004651"/>
    </source>
</evidence>
<keyword evidence="4 8" id="KW-1133">Transmembrane helix</keyword>
<dbReference type="InterPro" id="IPR056198">
    <property type="entry name" value="LBD_receptor"/>
</dbReference>
<evidence type="ECO:0000313" key="12">
    <source>
        <dbReference type="Proteomes" id="UP000075903"/>
    </source>
</evidence>
<protein>
    <recommendedName>
        <fullName evidence="10">Putative ionotropic receptor ligand binding domain-containing protein</fullName>
    </recommendedName>
</protein>
<feature type="signal peptide" evidence="9">
    <location>
        <begin position="1"/>
        <end position="24"/>
    </location>
</feature>
<dbReference type="STRING" id="30066.A0A182V4Z0"/>
<feature type="transmembrane region" description="Helical" evidence="8">
    <location>
        <begin position="394"/>
        <end position="412"/>
    </location>
</feature>
<accession>A0A182V4Z0</accession>
<evidence type="ECO:0000256" key="2">
    <source>
        <dbReference type="ARBA" id="ARBA00022475"/>
    </source>
</evidence>
<keyword evidence="6" id="KW-0675">Receptor</keyword>
<dbReference type="SUPFAM" id="SSF53850">
    <property type="entry name" value="Periplasmic binding protein-like II"/>
    <property type="match status" value="2"/>
</dbReference>
<evidence type="ECO:0000256" key="9">
    <source>
        <dbReference type="SAM" id="SignalP"/>
    </source>
</evidence>
<reference evidence="11" key="1">
    <citation type="submission" date="2020-05" db="UniProtKB">
        <authorList>
            <consortium name="EnsemblMetazoa"/>
        </authorList>
    </citation>
    <scope>IDENTIFICATION</scope>
    <source>
        <strain evidence="11">MAF</strain>
    </source>
</reference>
<comment type="subcellular location">
    <subcellularLocation>
        <location evidence="1">Cell membrane</location>
        <topology evidence="1">Multi-pass membrane protein</topology>
    </subcellularLocation>
</comment>
<feature type="transmembrane region" description="Helical" evidence="8">
    <location>
        <begin position="1260"/>
        <end position="1280"/>
    </location>
</feature>
<sequence>MRLSWTCTGQLLVLLLSVLRVTAAAANLANNKTLAKLTGQLQSASFTHNELLIRATADILLQHYTTFTSKQLYVRWEDGASGPIVDEILRRTATHLSVLVERNPPATPAGGLDQSHHQQLRLLNLLLVTDCAEFEHVVADLTDELYDYSGLYTVLLVGASSKRQHLETAGIILRTLWALYIVNVVVLIGDGRQQQADGDDDDDDDVRLYTYFPYGEDYCERALPVVWNVYERGVGFVHREHSPFPPKLDNFYHCPLAVVTFPVYPFIIPSAMMANLWPGHAERTEQEEEEELKGIEAMVLRTLRQRLNFRLQLMNVDPPDWGTAGPRDQATGASAYIRHLRANLTIGYWATTLHRNRYMASSFAYYTSQLVLAVPPGAPYTSLELLRCPLAKPIWTFLLCSLAAGLVVIGWLRWAGSPTARHFVLGHNAPSRAWPAMIAVLLGAGLSRAPRGSFARALLLCWLAGTLVLRSAYTGSMIRFLQSDRNHTVPANLPALLDAGYQLYMYRNYSFVFDAYPHIGRRVQLVTAHQFRTVIVRRLQRPGARLCVLLPLETVTFLNRNLTRTGQLLRIARERVTVAKLAIYTQRTSALLGPLNKLLERFVASGLLHRWAAQYHQLRFLANPYQYRGRQQLVLADMDGPFDILLVGLGLGAGTFLIELVLLLLVTLQQHTAGSTIAVEQPNHIDRWVSCIGEIVLANADTFQHELNIFTLGGGGTEEESLHFGHDLLDRLLARLVYQNAGKHPFTFNLAPYDRTVSYNQRNLVLILLHDLLQLEQHLLPQLAVKNVEQRGYFLLLLVPSNATTTTTAEKHVAATFRLLWSVRLHNVVLALERRRPTTRIDLLGYDPYGPGCCGCSRPRLLAHCDAPSPTDAPLYDRFERNLHGCQLRIASFERAPFLEFVHPPGRNGTFTPKLAGIEGNLVELLAAHLNFRVAIVQPADGRTWGRIYPNGTATGALGLLLDDTVHMTVGGYFPYPALLAATTQTLHYYTAELVLAVPEELATLSPLEQLLKPFQPAIWTVVAVELALGALGALHRRRRRHRLLHFWRTVIGESLPARTVPRRTVARLALLLWIVHAALLRESYKGSLVGFLTEPNPLADIHSLEALVRAGYRFAMTETVYHTVFNSRSSANRRPLAPHQVLLIQSADRQALLERTIRSRDRLAFTYTREEIVKFNSRNRTNINYRTSDETLLTFHFAMYFKRSSPIAAACDWYIRRVVATGFVAHWHHQHLDLRFERPTLAGSGQAEVLQLHHLHGSYLLLAGGLLLATATFTLELLWGRWCERRRRPNYPVPYPYLHELRRQYPAVGRRKRAQRIASLARCH</sequence>
<evidence type="ECO:0000256" key="5">
    <source>
        <dbReference type="ARBA" id="ARBA00023136"/>
    </source>
</evidence>
<evidence type="ECO:0000256" key="4">
    <source>
        <dbReference type="ARBA" id="ARBA00022989"/>
    </source>
</evidence>
<evidence type="ECO:0000256" key="3">
    <source>
        <dbReference type="ARBA" id="ARBA00022692"/>
    </source>
</evidence>
<dbReference type="VEuPathDB" id="VectorBase:AMEM21_002239"/>
<keyword evidence="9" id="KW-0732">Signal</keyword>
<feature type="chain" id="PRO_5008139157" description="Putative ionotropic receptor ligand binding domain-containing protein" evidence="9">
    <location>
        <begin position="25"/>
        <end position="1325"/>
    </location>
</feature>
<dbReference type="GO" id="GO:0005886">
    <property type="term" value="C:plasma membrane"/>
    <property type="evidence" value="ECO:0007669"/>
    <property type="project" value="UniProtKB-SubCell"/>
</dbReference>
<dbReference type="Pfam" id="PF24061">
    <property type="entry name" value="LBD_receptor"/>
    <property type="match status" value="2"/>
</dbReference>
<dbReference type="VEuPathDB" id="VectorBase:AMEM21_003102"/>
<feature type="domain" description="Putative ionotropic receptor ligand binding" evidence="10">
    <location>
        <begin position="48"/>
        <end position="249"/>
    </location>
</feature>
<name>A0A182V4Z0_ANOME</name>
<keyword evidence="3 8" id="KW-0812">Transmembrane</keyword>
<keyword evidence="12" id="KW-1185">Reference proteome</keyword>
<evidence type="ECO:0000256" key="8">
    <source>
        <dbReference type="SAM" id="Phobius"/>
    </source>
</evidence>
<dbReference type="Gene3D" id="1.10.287.70">
    <property type="match status" value="2"/>
</dbReference>
<proteinExistence type="predicted"/>
<dbReference type="Proteomes" id="UP000075903">
    <property type="component" value="Unassembled WGS sequence"/>
</dbReference>
<dbReference type="VEuPathDB" id="VectorBase:AMEM008929"/>